<dbReference type="Gene3D" id="3.40.640.10">
    <property type="entry name" value="Type I PLP-dependent aspartate aminotransferase-like (Major domain)"/>
    <property type="match status" value="1"/>
</dbReference>
<gene>
    <name evidence="9" type="ORF">FB566_2647</name>
</gene>
<comment type="catalytic activity">
    <reaction evidence="6">
        <text>L-methionine + H2O = methanethiol + 2-oxobutanoate + NH4(+)</text>
        <dbReference type="Rhea" id="RHEA:23800"/>
        <dbReference type="ChEBI" id="CHEBI:15377"/>
        <dbReference type="ChEBI" id="CHEBI:16007"/>
        <dbReference type="ChEBI" id="CHEBI:16763"/>
        <dbReference type="ChEBI" id="CHEBI:28938"/>
        <dbReference type="ChEBI" id="CHEBI:57844"/>
        <dbReference type="EC" id="4.4.1.11"/>
    </reaction>
    <physiologicalReaction direction="left-to-right" evidence="6">
        <dbReference type="Rhea" id="RHEA:23801"/>
    </physiologicalReaction>
</comment>
<comment type="cofactor">
    <cofactor evidence="1 8">
        <name>pyridoxal 5'-phosphate</name>
        <dbReference type="ChEBI" id="CHEBI:597326"/>
    </cofactor>
</comment>
<evidence type="ECO:0000313" key="10">
    <source>
        <dbReference type="Proteomes" id="UP000317043"/>
    </source>
</evidence>
<sequence>MNGPISRMIAHTVGMNHSFATQAVHAGREDLAELGVHAPPIDLSTTYPAVDSHVEADRISRFAAGLQPPGSPLYSRLHNPTVGRFESALATLEKAEAAVGFASGMAALTACLLAAVAAGKPHVVAVRPLYGGSDHLLNCGLLGTRISWAEPGRVGDAIEADTGLVIVETPANPTLTEVDLAALAAECGEVPLLVDNTVATPVTQRPLEHGASIVLHSATKFLGGHGDVMGGVVACGEEFAVRLRQIRIATGGILDPFGAYLLHRGLATLPVRVAAQSATAAELADRLADDRRVSVVHYPGRSPRRPGQMESGGAMLSFEVVGDATRVVAAVGLITPAVSLGSVDSLIQHPASLTHRIVEETDRQSCGVNAAMLRLSVGLEAVEDLWADLDQALKAA</sequence>
<dbReference type="InterPro" id="IPR000277">
    <property type="entry name" value="Cys/Met-Metab_PyrdxlP-dep_enz"/>
</dbReference>
<dbReference type="PANTHER" id="PTHR11808:SF85">
    <property type="entry name" value="CYSTATHIONINE GAMMA-LYASE-RELATED"/>
    <property type="match status" value="1"/>
</dbReference>
<organism evidence="9 10">
    <name type="scientific">Stackebrandtia endophytica</name>
    <dbReference type="NCBI Taxonomy" id="1496996"/>
    <lineage>
        <taxon>Bacteria</taxon>
        <taxon>Bacillati</taxon>
        <taxon>Actinomycetota</taxon>
        <taxon>Actinomycetes</taxon>
        <taxon>Glycomycetales</taxon>
        <taxon>Glycomycetaceae</taxon>
        <taxon>Stackebrandtia</taxon>
    </lineage>
</organism>
<dbReference type="GO" id="GO:0005737">
    <property type="term" value="C:cytoplasm"/>
    <property type="evidence" value="ECO:0007669"/>
    <property type="project" value="TreeGrafter"/>
</dbReference>
<dbReference type="Proteomes" id="UP000317043">
    <property type="component" value="Unassembled WGS sequence"/>
</dbReference>
<evidence type="ECO:0000256" key="8">
    <source>
        <dbReference type="RuleBase" id="RU362118"/>
    </source>
</evidence>
<keyword evidence="10" id="KW-1185">Reference proteome</keyword>
<dbReference type="GO" id="GO:0019343">
    <property type="term" value="P:cysteine biosynthetic process via cystathionine"/>
    <property type="evidence" value="ECO:0007669"/>
    <property type="project" value="TreeGrafter"/>
</dbReference>
<evidence type="ECO:0000256" key="5">
    <source>
        <dbReference type="ARBA" id="ARBA00048780"/>
    </source>
</evidence>
<dbReference type="InterPro" id="IPR015421">
    <property type="entry name" value="PyrdxlP-dep_Trfase_major"/>
</dbReference>
<evidence type="ECO:0000256" key="6">
    <source>
        <dbReference type="ARBA" id="ARBA00052699"/>
    </source>
</evidence>
<evidence type="ECO:0000256" key="4">
    <source>
        <dbReference type="ARBA" id="ARBA00047199"/>
    </source>
</evidence>
<dbReference type="SUPFAM" id="SSF53383">
    <property type="entry name" value="PLP-dependent transferases"/>
    <property type="match status" value="1"/>
</dbReference>
<keyword evidence="2 7" id="KW-0663">Pyridoxal phosphate</keyword>
<dbReference type="PIRSF" id="PIRSF001434">
    <property type="entry name" value="CGS"/>
    <property type="match status" value="1"/>
</dbReference>
<evidence type="ECO:0000256" key="1">
    <source>
        <dbReference type="ARBA" id="ARBA00001933"/>
    </source>
</evidence>
<protein>
    <recommendedName>
        <fullName evidence="3">homocysteine desulfhydrase</fullName>
        <ecNumber evidence="3">4.4.1.2</ecNumber>
    </recommendedName>
    <alternativeName>
        <fullName evidence="4">Homocysteine desulfhydrase</fullName>
    </alternativeName>
</protein>
<dbReference type="GO" id="GO:0004123">
    <property type="term" value="F:cystathionine gamma-lyase activity"/>
    <property type="evidence" value="ECO:0007669"/>
    <property type="project" value="TreeGrafter"/>
</dbReference>
<evidence type="ECO:0000256" key="3">
    <source>
        <dbReference type="ARBA" id="ARBA00047175"/>
    </source>
</evidence>
<dbReference type="FunFam" id="3.40.640.10:FF:000046">
    <property type="entry name" value="Cystathionine gamma-lyase"/>
    <property type="match status" value="1"/>
</dbReference>
<comment type="similarity">
    <text evidence="8">Belongs to the trans-sulfuration enzymes family.</text>
</comment>
<accession>A0A543AWZ5</accession>
<comment type="caution">
    <text evidence="9">The sequence shown here is derived from an EMBL/GenBank/DDBJ whole genome shotgun (WGS) entry which is preliminary data.</text>
</comment>
<dbReference type="InParanoid" id="A0A543AWZ5"/>
<name>A0A543AWZ5_9ACTN</name>
<evidence type="ECO:0000313" key="9">
    <source>
        <dbReference type="EMBL" id="TQL77098.1"/>
    </source>
</evidence>
<dbReference type="Gene3D" id="3.90.1150.10">
    <property type="entry name" value="Aspartate Aminotransferase, domain 1"/>
    <property type="match status" value="1"/>
</dbReference>
<dbReference type="GO" id="GO:0019346">
    <property type="term" value="P:transsulfuration"/>
    <property type="evidence" value="ECO:0007669"/>
    <property type="project" value="InterPro"/>
</dbReference>
<dbReference type="InterPro" id="IPR015422">
    <property type="entry name" value="PyrdxlP-dep_Trfase_small"/>
</dbReference>
<dbReference type="Pfam" id="PF01053">
    <property type="entry name" value="Cys_Met_Meta_PP"/>
    <property type="match status" value="1"/>
</dbReference>
<dbReference type="GO" id="GO:0018826">
    <property type="term" value="F:methionine gamma-lyase activity"/>
    <property type="evidence" value="ECO:0007669"/>
    <property type="project" value="UniProtKB-EC"/>
</dbReference>
<evidence type="ECO:0000256" key="7">
    <source>
        <dbReference type="PIRSR" id="PIRSR001434-2"/>
    </source>
</evidence>
<dbReference type="EMBL" id="VFOW01000001">
    <property type="protein sequence ID" value="TQL77098.1"/>
    <property type="molecule type" value="Genomic_DNA"/>
</dbReference>
<keyword evidence="9" id="KW-0456">Lyase</keyword>
<dbReference type="GO" id="GO:0047982">
    <property type="term" value="F:homocysteine desulfhydrase activity"/>
    <property type="evidence" value="ECO:0007669"/>
    <property type="project" value="UniProtKB-EC"/>
</dbReference>
<proteinExistence type="inferred from homology"/>
<evidence type="ECO:0000256" key="2">
    <source>
        <dbReference type="ARBA" id="ARBA00022898"/>
    </source>
</evidence>
<feature type="modified residue" description="N6-(pyridoxal phosphate)lysine" evidence="7">
    <location>
        <position position="220"/>
    </location>
</feature>
<comment type="catalytic activity">
    <reaction evidence="5">
        <text>L-homocysteine + H2O = 2-oxobutanoate + hydrogen sulfide + NH4(+) + H(+)</text>
        <dbReference type="Rhea" id="RHEA:14501"/>
        <dbReference type="ChEBI" id="CHEBI:15377"/>
        <dbReference type="ChEBI" id="CHEBI:15378"/>
        <dbReference type="ChEBI" id="CHEBI:16763"/>
        <dbReference type="ChEBI" id="CHEBI:28938"/>
        <dbReference type="ChEBI" id="CHEBI:29919"/>
        <dbReference type="ChEBI" id="CHEBI:58199"/>
        <dbReference type="EC" id="4.4.1.2"/>
    </reaction>
    <physiologicalReaction direction="left-to-right" evidence="5">
        <dbReference type="Rhea" id="RHEA:14502"/>
    </physiologicalReaction>
</comment>
<dbReference type="InterPro" id="IPR015424">
    <property type="entry name" value="PyrdxlP-dep_Trfase"/>
</dbReference>
<reference evidence="9 10" key="1">
    <citation type="submission" date="2019-06" db="EMBL/GenBank/DDBJ databases">
        <title>Sequencing the genomes of 1000 actinobacteria strains.</title>
        <authorList>
            <person name="Klenk H.-P."/>
        </authorList>
    </citation>
    <scope>NUCLEOTIDE SEQUENCE [LARGE SCALE GENOMIC DNA]</scope>
    <source>
        <strain evidence="9 10">DSM 45928</strain>
    </source>
</reference>
<dbReference type="AlphaFoldDB" id="A0A543AWZ5"/>
<dbReference type="GO" id="GO:0030170">
    <property type="term" value="F:pyridoxal phosphate binding"/>
    <property type="evidence" value="ECO:0007669"/>
    <property type="project" value="InterPro"/>
</dbReference>
<dbReference type="PANTHER" id="PTHR11808">
    <property type="entry name" value="TRANS-SULFURATION ENZYME FAMILY MEMBER"/>
    <property type="match status" value="1"/>
</dbReference>
<dbReference type="EC" id="4.4.1.2" evidence="3"/>